<proteinExistence type="predicted"/>
<organism evidence="1 2">
    <name type="scientific">Flavobacterium rhamnosiphilum</name>
    <dbReference type="NCBI Taxonomy" id="2541724"/>
    <lineage>
        <taxon>Bacteria</taxon>
        <taxon>Pseudomonadati</taxon>
        <taxon>Bacteroidota</taxon>
        <taxon>Flavobacteriia</taxon>
        <taxon>Flavobacteriales</taxon>
        <taxon>Flavobacteriaceae</taxon>
        <taxon>Flavobacterium</taxon>
    </lineage>
</organism>
<dbReference type="OrthoDB" id="1092260at2"/>
<sequence>MANVNSSNGIYAIDGHPDECPYCHNKITPVSIYSFQNPKTRLLDVLQKCPNEQCSQTYIAYYSHIGGSSFGYIGQTTQGSLIGKVFSQTIIEISPAFNTIYNQAFTAEQQGLDEICGVGYRKALEFLIKEYAIKNKPEKKDAIEKKLLGSCIAEYVDDNRIKAVAKRAVWLRNDETHYIKKWEGKNLEDLKKLIELTVHWIEMEVLSKSFEEEMPE</sequence>
<accession>A0A4R5F4F6</accession>
<comment type="caution">
    <text evidence="1">The sequence shown here is derived from an EMBL/GenBank/DDBJ whole genome shotgun (WGS) entry which is preliminary data.</text>
</comment>
<dbReference type="AlphaFoldDB" id="A0A4R5F4F6"/>
<protein>
    <submittedName>
        <fullName evidence="1">DUF4145 domain-containing protein</fullName>
    </submittedName>
</protein>
<keyword evidence="2" id="KW-1185">Reference proteome</keyword>
<gene>
    <name evidence="1" type="ORF">E0I26_14475</name>
</gene>
<dbReference type="Proteomes" id="UP000294814">
    <property type="component" value="Unassembled WGS sequence"/>
</dbReference>
<reference evidence="1 2" key="1">
    <citation type="submission" date="2019-03" db="EMBL/GenBank/DDBJ databases">
        <title>Novel species of Flavobacterium.</title>
        <authorList>
            <person name="Liu Q."/>
            <person name="Xin Y.-H."/>
        </authorList>
    </citation>
    <scope>NUCLEOTIDE SEQUENCE [LARGE SCALE GENOMIC DNA]</scope>
    <source>
        <strain evidence="1 2">LB3P52</strain>
    </source>
</reference>
<dbReference type="EMBL" id="SMLG01000013">
    <property type="protein sequence ID" value="TDE42104.1"/>
    <property type="molecule type" value="Genomic_DNA"/>
</dbReference>
<evidence type="ECO:0000313" key="1">
    <source>
        <dbReference type="EMBL" id="TDE42104.1"/>
    </source>
</evidence>
<name>A0A4R5F4F6_9FLAO</name>
<dbReference type="RefSeq" id="WP_131917154.1">
    <property type="nucleotide sequence ID" value="NZ_SMLG01000013.1"/>
</dbReference>
<evidence type="ECO:0000313" key="2">
    <source>
        <dbReference type="Proteomes" id="UP000294814"/>
    </source>
</evidence>